<organism evidence="1 2">
    <name type="scientific">Haloarcula onubensis</name>
    <dbReference type="NCBI Taxonomy" id="2950539"/>
    <lineage>
        <taxon>Archaea</taxon>
        <taxon>Methanobacteriati</taxon>
        <taxon>Methanobacteriota</taxon>
        <taxon>Stenosarchaea group</taxon>
        <taxon>Halobacteria</taxon>
        <taxon>Halobacteriales</taxon>
        <taxon>Haloarculaceae</taxon>
        <taxon>Haloarcula</taxon>
    </lineage>
</organism>
<dbReference type="InterPro" id="IPR015943">
    <property type="entry name" value="WD40/YVTN_repeat-like_dom_sf"/>
</dbReference>
<dbReference type="RefSeq" id="WP_310898793.1">
    <property type="nucleotide sequence ID" value="NZ_JAMQOS010000001.1"/>
</dbReference>
<evidence type="ECO:0000313" key="1">
    <source>
        <dbReference type="EMBL" id="MDS0280953.1"/>
    </source>
</evidence>
<comment type="caution">
    <text evidence="1">The sequence shown here is derived from an EMBL/GenBank/DDBJ whole genome shotgun (WGS) entry which is preliminary data.</text>
</comment>
<dbReference type="Gene3D" id="2.130.10.10">
    <property type="entry name" value="YVTN repeat-like/Quinoprotein amine dehydrogenase"/>
    <property type="match status" value="1"/>
</dbReference>
<dbReference type="Proteomes" id="UP001268864">
    <property type="component" value="Unassembled WGS sequence"/>
</dbReference>
<reference evidence="1 2" key="1">
    <citation type="submission" date="2022-06" db="EMBL/GenBank/DDBJ databases">
        <title>Halomicroarcula sp. a new haloarchaeum isolate from saline soil.</title>
        <authorList>
            <person name="Strakova D."/>
            <person name="Galisteo C."/>
            <person name="Sanchez-Porro C."/>
            <person name="Ventosa A."/>
        </authorList>
    </citation>
    <scope>NUCLEOTIDE SEQUENCE [LARGE SCALE GENOMIC DNA]</scope>
    <source>
        <strain evidence="1 2">S3CR25-11</strain>
    </source>
</reference>
<dbReference type="PANTHER" id="PTHR47197">
    <property type="entry name" value="PROTEIN NIRF"/>
    <property type="match status" value="1"/>
</dbReference>
<dbReference type="SUPFAM" id="SSF50974">
    <property type="entry name" value="Nitrous oxide reductase, N-terminal domain"/>
    <property type="match status" value="1"/>
</dbReference>
<proteinExistence type="predicted"/>
<evidence type="ECO:0000313" key="2">
    <source>
        <dbReference type="Proteomes" id="UP001268864"/>
    </source>
</evidence>
<dbReference type="EMBL" id="JAMQOS010000001">
    <property type="protein sequence ID" value="MDS0280953.1"/>
    <property type="molecule type" value="Genomic_DNA"/>
</dbReference>
<dbReference type="PANTHER" id="PTHR47197:SF3">
    <property type="entry name" value="DIHYDRO-HEME D1 DEHYDROGENASE"/>
    <property type="match status" value="1"/>
</dbReference>
<sequence>MNVTRFDRRSVLQTVGALGGTAVVGDVVAGQNDETTEGTDGGSGDRPLVVTCRNANAVALFDQANREITAEISVGEKPLYCAVSTDGDLAYAPNTASNDVSVVDIQRREEVERIPLEASPRGVNVHPETEEAFVEVAGSNQVAVVDNESLERTETIDVGEAPHNVVFDVESGYAYVTNQGGNSVGFIDLDEREMVDRVTVENAPHNLHVDQERGLLYTANALSNDMGIVDTEERELLGKRPLTDQNADIHATQDGEKIFVAGVQSDAVTVYRSPEDGTDPSEYRVDDIVTVEDQDEIRPRLPDREFVSPGLGPHGCFVSPYREEVYVTLTGRDQLVILDSETHEILDRVSTPSYPFFTDVQYDSGN</sequence>
<dbReference type="InterPro" id="IPR011045">
    <property type="entry name" value="N2O_reductase_N"/>
</dbReference>
<gene>
    <name evidence="1" type="ORF">NDI86_02390</name>
</gene>
<name>A0ABU2FJP8_9EURY</name>
<protein>
    <submittedName>
        <fullName evidence="1">YncE family protein</fullName>
    </submittedName>
</protein>
<dbReference type="InterPro" id="IPR051200">
    <property type="entry name" value="Host-pathogen_enzymatic-act"/>
</dbReference>
<accession>A0ABU2FJP8</accession>
<keyword evidence="2" id="KW-1185">Reference proteome</keyword>